<evidence type="ECO:0000313" key="5">
    <source>
        <dbReference type="Proteomes" id="UP000054477"/>
    </source>
</evidence>
<feature type="transmembrane region" description="Helical" evidence="3">
    <location>
        <begin position="93"/>
        <end position="114"/>
    </location>
</feature>
<dbReference type="EMBL" id="KN838537">
    <property type="protein sequence ID" value="KIK09768.1"/>
    <property type="molecule type" value="Genomic_DNA"/>
</dbReference>
<evidence type="ECO:0000313" key="4">
    <source>
        <dbReference type="EMBL" id="KIK09768.1"/>
    </source>
</evidence>
<name>A0A0C9YP12_9AGAR</name>
<feature type="region of interest" description="Disordered" evidence="2">
    <location>
        <begin position="459"/>
        <end position="805"/>
    </location>
</feature>
<feature type="compositionally biased region" description="Basic and acidic residues" evidence="2">
    <location>
        <begin position="379"/>
        <end position="401"/>
    </location>
</feature>
<evidence type="ECO:0000256" key="2">
    <source>
        <dbReference type="SAM" id="MobiDB-lite"/>
    </source>
</evidence>
<evidence type="ECO:0000256" key="1">
    <source>
        <dbReference type="SAM" id="Coils"/>
    </source>
</evidence>
<reference evidence="5" key="2">
    <citation type="submission" date="2015-01" db="EMBL/GenBank/DDBJ databases">
        <title>Evolutionary Origins and Diversification of the Mycorrhizal Mutualists.</title>
        <authorList>
            <consortium name="DOE Joint Genome Institute"/>
            <consortium name="Mycorrhizal Genomics Consortium"/>
            <person name="Kohler A."/>
            <person name="Kuo A."/>
            <person name="Nagy L.G."/>
            <person name="Floudas D."/>
            <person name="Copeland A."/>
            <person name="Barry K.W."/>
            <person name="Cichocki N."/>
            <person name="Veneault-Fourrey C."/>
            <person name="LaButti K."/>
            <person name="Lindquist E.A."/>
            <person name="Lipzen A."/>
            <person name="Lundell T."/>
            <person name="Morin E."/>
            <person name="Murat C."/>
            <person name="Riley R."/>
            <person name="Ohm R."/>
            <person name="Sun H."/>
            <person name="Tunlid A."/>
            <person name="Henrissat B."/>
            <person name="Grigoriev I.V."/>
            <person name="Hibbett D.S."/>
            <person name="Martin F."/>
        </authorList>
    </citation>
    <scope>NUCLEOTIDE SEQUENCE [LARGE SCALE GENOMIC DNA]</scope>
    <source>
        <strain evidence="5">LaAM-08-1</strain>
    </source>
</reference>
<evidence type="ECO:0000256" key="3">
    <source>
        <dbReference type="SAM" id="Phobius"/>
    </source>
</evidence>
<keyword evidence="1" id="KW-0175">Coiled coil</keyword>
<feature type="coiled-coil region" evidence="1">
    <location>
        <begin position="844"/>
        <end position="871"/>
    </location>
</feature>
<dbReference type="PANTHER" id="PTHR23159:SF31">
    <property type="entry name" value="CENTROSOME-ASSOCIATED PROTEIN CEP250 ISOFORM X1"/>
    <property type="match status" value="1"/>
</dbReference>
<feature type="compositionally biased region" description="Basic and acidic residues" evidence="2">
    <location>
        <begin position="660"/>
        <end position="745"/>
    </location>
</feature>
<dbReference type="STRING" id="1095629.A0A0C9YP12"/>
<keyword evidence="5" id="KW-1185">Reference proteome</keyword>
<feature type="transmembrane region" description="Helical" evidence="3">
    <location>
        <begin position="12"/>
        <end position="32"/>
    </location>
</feature>
<feature type="region of interest" description="Disordered" evidence="2">
    <location>
        <begin position="154"/>
        <end position="193"/>
    </location>
</feature>
<feature type="compositionally biased region" description="Polar residues" evidence="2">
    <location>
        <begin position="780"/>
        <end position="796"/>
    </location>
</feature>
<dbReference type="PANTHER" id="PTHR23159">
    <property type="entry name" value="CENTROSOMAL PROTEIN 2"/>
    <property type="match status" value="1"/>
</dbReference>
<dbReference type="OrthoDB" id="3231855at2759"/>
<feature type="compositionally biased region" description="Low complexity" evidence="2">
    <location>
        <begin position="299"/>
        <end position="319"/>
    </location>
</feature>
<keyword evidence="3" id="KW-1133">Transmembrane helix</keyword>
<accession>A0A0C9YP12</accession>
<feature type="transmembrane region" description="Helical" evidence="3">
    <location>
        <begin position="44"/>
        <end position="63"/>
    </location>
</feature>
<feature type="region of interest" description="Disordered" evidence="2">
    <location>
        <begin position="227"/>
        <end position="443"/>
    </location>
</feature>
<dbReference type="HOGENOM" id="CLU_302072_0_0_1"/>
<reference evidence="4 5" key="1">
    <citation type="submission" date="2014-04" db="EMBL/GenBank/DDBJ databases">
        <authorList>
            <consortium name="DOE Joint Genome Institute"/>
            <person name="Kuo A."/>
            <person name="Kohler A."/>
            <person name="Nagy L.G."/>
            <person name="Floudas D."/>
            <person name="Copeland A."/>
            <person name="Barry K.W."/>
            <person name="Cichocki N."/>
            <person name="Veneault-Fourrey C."/>
            <person name="LaButti K."/>
            <person name="Lindquist E.A."/>
            <person name="Lipzen A."/>
            <person name="Lundell T."/>
            <person name="Morin E."/>
            <person name="Murat C."/>
            <person name="Sun H."/>
            <person name="Tunlid A."/>
            <person name="Henrissat B."/>
            <person name="Grigoriev I.V."/>
            <person name="Hibbett D.S."/>
            <person name="Martin F."/>
            <person name="Nordberg H.P."/>
            <person name="Cantor M.N."/>
            <person name="Hua S.X."/>
        </authorList>
    </citation>
    <scope>NUCLEOTIDE SEQUENCE [LARGE SCALE GENOMIC DNA]</scope>
    <source>
        <strain evidence="4 5">LaAM-08-1</strain>
    </source>
</reference>
<feature type="compositionally biased region" description="Low complexity" evidence="2">
    <location>
        <begin position="761"/>
        <end position="777"/>
    </location>
</feature>
<gene>
    <name evidence="4" type="ORF">K443DRAFT_671092</name>
</gene>
<dbReference type="Proteomes" id="UP000054477">
    <property type="component" value="Unassembled WGS sequence"/>
</dbReference>
<protein>
    <submittedName>
        <fullName evidence="4">Uncharacterized protein</fullName>
    </submittedName>
</protein>
<proteinExistence type="predicted"/>
<sequence length="988" mass="111177">MSSVLSSRPRRANARLFTIMDSIFAIAFGLGLRFVVDTVGHHDFKLTGTLIGLWEGVITLHFVKKMPSSFDPYVAYGVRMFIDFLVTESISRLILVVVWTGLGMVLADITPAIWADVGLNRIWRRFRRDLYTMSNYIPKVAFFPKARIVRFSPSRPPSVLEPSVITTASNAPAAPAAPPRTRRRHVPGDFPDFISETETDLGSVLGRRPATTLDTSSVARPGIAHYRYSGVPIPPRSDDGSTDVSSPFTENGDLDDGNLSSSDSSTIETETVDPSAFNPSEIPDEEHAAAAQEEEEVVVETIPAAAADDQTTPKQKFVPFPFPPTPSDSAARFDLRLQPNQRDLEPDLPVPPHTAGLEQIPDLADDWENIGTEEANPSSDERPPTPPAKDDLPAAYRDKGKSPWIPGLEVEEPSASTSTSRDLGGEWNVWNPDTQPVAPVESTLPPPASFPIFLSSPLVPPTGDLISLENSDPSPPYDDDLYVVDDFTHNDNPNVAGPSHVSASDYLNDKDANHGIPSTHTDTTDDNAADEDARGAVQTGEPSTLADDLETELIRMREDNQRKWDEQEQREKEEDERKKNEEAQRKEEEEATQREEAQRVAEEEKRKAEEEKQREKAQREEEEKERKGEEEQEKIRLAKAEEEKKKREASIERRRKSTERKRLEEEAKETKRLEDEAREKQRLEEEAKAKKRLEEEANEKQRLEEETKEKKRLEEEAKKRKEEEKRLADEKKRAEEEAKKEKQPLEGEQSQEPAREALVSATVGGQTQQAGGADSGTVEALQQQAVPSFSISQEPSAEQGDIAESVITEASTIPEGAKERLKQAIILRAQMFETEKVVEDLKDKPDKEDELKRAEKTLKKMERKANRRYDSVLPTLKTDDVNLDQLEPKEAERLLEATLEALITPESNALSLDISMAKKKLGERQKPLITRVLDEFKLMDYTMTNWNNGKLLHVTVSNTDYSKWVAKYRQEASKEEADDDSDDLWRRA</sequence>
<feature type="compositionally biased region" description="Basic and acidic residues" evidence="2">
    <location>
        <begin position="552"/>
        <end position="652"/>
    </location>
</feature>
<keyword evidence="3" id="KW-0812">Transmembrane</keyword>
<organism evidence="4 5">
    <name type="scientific">Laccaria amethystina LaAM-08-1</name>
    <dbReference type="NCBI Taxonomy" id="1095629"/>
    <lineage>
        <taxon>Eukaryota</taxon>
        <taxon>Fungi</taxon>
        <taxon>Dikarya</taxon>
        <taxon>Basidiomycota</taxon>
        <taxon>Agaricomycotina</taxon>
        <taxon>Agaricomycetes</taxon>
        <taxon>Agaricomycetidae</taxon>
        <taxon>Agaricales</taxon>
        <taxon>Agaricineae</taxon>
        <taxon>Hydnangiaceae</taxon>
        <taxon>Laccaria</taxon>
    </lineage>
</organism>
<keyword evidence="3" id="KW-0472">Membrane</keyword>
<dbReference type="AlphaFoldDB" id="A0A0C9YP12"/>